<dbReference type="InterPro" id="IPR003439">
    <property type="entry name" value="ABC_transporter-like_ATP-bd"/>
</dbReference>
<dbReference type="CDD" id="cd10147">
    <property type="entry name" value="Wzt_C-like"/>
    <property type="match status" value="1"/>
</dbReference>
<evidence type="ECO:0000256" key="4">
    <source>
        <dbReference type="ARBA" id="ARBA00022741"/>
    </source>
</evidence>
<keyword evidence="4" id="KW-0547">Nucleotide-binding</keyword>
<dbReference type="AlphaFoldDB" id="A0A1M5A4T5"/>
<evidence type="ECO:0000256" key="1">
    <source>
        <dbReference type="ARBA" id="ARBA00005417"/>
    </source>
</evidence>
<dbReference type="CDD" id="cd03220">
    <property type="entry name" value="ABC_KpsT_Wzt"/>
    <property type="match status" value="1"/>
</dbReference>
<evidence type="ECO:0000256" key="5">
    <source>
        <dbReference type="ARBA" id="ARBA00022840"/>
    </source>
</evidence>
<dbReference type="InterPro" id="IPR027417">
    <property type="entry name" value="P-loop_NTPase"/>
</dbReference>
<dbReference type="EMBL" id="FQUZ01000016">
    <property type="protein sequence ID" value="SHF25234.1"/>
    <property type="molecule type" value="Genomic_DNA"/>
</dbReference>
<evidence type="ECO:0000256" key="2">
    <source>
        <dbReference type="ARBA" id="ARBA00022448"/>
    </source>
</evidence>
<dbReference type="PANTHER" id="PTHR46743">
    <property type="entry name" value="TEICHOIC ACIDS EXPORT ATP-BINDING PROTEIN TAGH"/>
    <property type="match status" value="1"/>
</dbReference>
<dbReference type="STRING" id="1122156.SAMN02745117_01602"/>
<dbReference type="PROSITE" id="PS50893">
    <property type="entry name" value="ABC_TRANSPORTER_2"/>
    <property type="match status" value="1"/>
</dbReference>
<evidence type="ECO:0000313" key="7">
    <source>
        <dbReference type="EMBL" id="SHF25234.1"/>
    </source>
</evidence>
<dbReference type="PROSITE" id="PS00211">
    <property type="entry name" value="ABC_TRANSPORTER_1"/>
    <property type="match status" value="1"/>
</dbReference>
<dbReference type="Proteomes" id="UP000184327">
    <property type="component" value="Unassembled WGS sequence"/>
</dbReference>
<evidence type="ECO:0000313" key="8">
    <source>
        <dbReference type="Proteomes" id="UP000184327"/>
    </source>
</evidence>
<keyword evidence="3" id="KW-1003">Cell membrane</keyword>
<dbReference type="Gene3D" id="3.40.50.300">
    <property type="entry name" value="P-loop containing nucleotide triphosphate hydrolases"/>
    <property type="match status" value="1"/>
</dbReference>
<comment type="similarity">
    <text evidence="1">Belongs to the ABC transporter superfamily.</text>
</comment>
<protein>
    <submittedName>
        <fullName evidence="7">Lipopolysaccharide transport system ATP-binding protein</fullName>
    </submittedName>
</protein>
<organism evidence="7 8">
    <name type="scientific">Lampropedia hyalina DSM 16112</name>
    <dbReference type="NCBI Taxonomy" id="1122156"/>
    <lineage>
        <taxon>Bacteria</taxon>
        <taxon>Pseudomonadati</taxon>
        <taxon>Pseudomonadota</taxon>
        <taxon>Betaproteobacteria</taxon>
        <taxon>Burkholderiales</taxon>
        <taxon>Comamonadaceae</taxon>
        <taxon>Lampropedia</taxon>
    </lineage>
</organism>
<dbReference type="SUPFAM" id="SSF52540">
    <property type="entry name" value="P-loop containing nucleoside triphosphate hydrolases"/>
    <property type="match status" value="1"/>
</dbReference>
<reference evidence="7 8" key="1">
    <citation type="submission" date="2016-11" db="EMBL/GenBank/DDBJ databases">
        <authorList>
            <person name="Jaros S."/>
            <person name="Januszkiewicz K."/>
            <person name="Wedrychowicz H."/>
        </authorList>
    </citation>
    <scope>NUCLEOTIDE SEQUENCE [LARGE SCALE GENOMIC DNA]</scope>
    <source>
        <strain evidence="7 8">DSM 16112</strain>
    </source>
</reference>
<dbReference type="PANTHER" id="PTHR46743:SF2">
    <property type="entry name" value="TEICHOIC ACIDS EXPORT ATP-BINDING PROTEIN TAGH"/>
    <property type="match status" value="1"/>
</dbReference>
<keyword evidence="8" id="KW-1185">Reference proteome</keyword>
<dbReference type="InterPro" id="IPR017871">
    <property type="entry name" value="ABC_transporter-like_CS"/>
</dbReference>
<evidence type="ECO:0000259" key="6">
    <source>
        <dbReference type="PROSITE" id="PS50893"/>
    </source>
</evidence>
<dbReference type="SMART" id="SM00382">
    <property type="entry name" value="AAA"/>
    <property type="match status" value="1"/>
</dbReference>
<proteinExistence type="inferred from homology"/>
<accession>A0A1M5A4T5</accession>
<dbReference type="InterPro" id="IPR029439">
    <property type="entry name" value="Wzt_C"/>
</dbReference>
<sequence length="418" mass="46252">MTNIAFNAGHGADSLLVVQGVGKAYKRYAGKWSRVLEWLSGTTRHEKIWVLRDIGFRIQPGEAVGIIGVNGAGKSTLLKIITGTTEPSMGHVQRQGRVAALLELGMGFHPDFTGRQNAYMAGQLLGISTQEIAVRMDEIEAFAEIGDYIDRPVRLYSSGMQMRLAFSVATAVRPDILIVDEALSVGDAYFQHKSFNKIREFREQGTSLLIVSHDRNAIQTLCDRAILLEKGFVIKDGPPEEVMDFYNALIAEKENATVEVKRLDDGRAKTHSGTGEARLHTISLRNAKDEAIEYANVGERVRLQVEIVLHADLPELVFGYMIKDRLGQPVFGTNTFHLGIRLGPFTAGERFRLDFAFPVHLGPGSYSVTTALHVSDSHIAANYEWQDLALLFNVINASQPQFVGINWLPPEVQVHTSP</sequence>
<keyword evidence="5 7" id="KW-0067">ATP-binding</keyword>
<evidence type="ECO:0000256" key="3">
    <source>
        <dbReference type="ARBA" id="ARBA00022475"/>
    </source>
</evidence>
<dbReference type="InterPro" id="IPR015860">
    <property type="entry name" value="ABC_transpr_TagH-like"/>
</dbReference>
<dbReference type="GO" id="GO:0016020">
    <property type="term" value="C:membrane"/>
    <property type="evidence" value="ECO:0007669"/>
    <property type="project" value="InterPro"/>
</dbReference>
<dbReference type="Pfam" id="PF14524">
    <property type="entry name" value="Wzt_C"/>
    <property type="match status" value="1"/>
</dbReference>
<feature type="domain" description="ABC transporter" evidence="6">
    <location>
        <begin position="36"/>
        <end position="255"/>
    </location>
</feature>
<name>A0A1M5A4T5_9BURK</name>
<dbReference type="Gene3D" id="2.70.50.60">
    <property type="entry name" value="abc- transporter (atp binding component) like domain"/>
    <property type="match status" value="1"/>
</dbReference>
<dbReference type="OrthoDB" id="9778870at2"/>
<gene>
    <name evidence="7" type="ORF">SAMN02745117_01602</name>
</gene>
<keyword evidence="3" id="KW-0472">Membrane</keyword>
<dbReference type="RefSeq" id="WP_073356172.1">
    <property type="nucleotide sequence ID" value="NZ_FQUZ01000016.1"/>
</dbReference>
<dbReference type="InterPro" id="IPR003593">
    <property type="entry name" value="AAA+_ATPase"/>
</dbReference>
<dbReference type="GO" id="GO:0005524">
    <property type="term" value="F:ATP binding"/>
    <property type="evidence" value="ECO:0007669"/>
    <property type="project" value="UniProtKB-KW"/>
</dbReference>
<keyword evidence="2" id="KW-0813">Transport</keyword>
<dbReference type="GO" id="GO:0140359">
    <property type="term" value="F:ABC-type transporter activity"/>
    <property type="evidence" value="ECO:0007669"/>
    <property type="project" value="InterPro"/>
</dbReference>
<dbReference type="Pfam" id="PF00005">
    <property type="entry name" value="ABC_tran"/>
    <property type="match status" value="1"/>
</dbReference>
<dbReference type="InterPro" id="IPR050683">
    <property type="entry name" value="Bact_Polysacc_Export_ATP-bd"/>
</dbReference>
<dbReference type="GO" id="GO:0016887">
    <property type="term" value="F:ATP hydrolysis activity"/>
    <property type="evidence" value="ECO:0007669"/>
    <property type="project" value="InterPro"/>
</dbReference>